<dbReference type="EMBL" id="CP007174">
    <property type="protein sequence ID" value="AIF85257.1"/>
    <property type="molecule type" value="Genomic_DNA"/>
</dbReference>
<accession>A0A075MXA9</accession>
<proteinExistence type="predicted"/>
<dbReference type="STRING" id="1459636.NTE_03228"/>
<dbReference type="SUPFAM" id="SSF47789">
    <property type="entry name" value="C-terminal domain of RNA polymerase alpha subunit"/>
    <property type="match status" value="1"/>
</dbReference>
<protein>
    <recommendedName>
        <fullName evidence="4">RNA polymerase alpha subunit C-terminal domain-containing protein</fullName>
    </recommendedName>
</protein>
<feature type="region of interest" description="Disordered" evidence="1">
    <location>
        <begin position="1"/>
        <end position="22"/>
    </location>
</feature>
<name>A0A075MXA9_9ARCH</name>
<evidence type="ECO:0000313" key="2">
    <source>
        <dbReference type="EMBL" id="AIF85257.1"/>
    </source>
</evidence>
<dbReference type="Gene3D" id="1.10.150.20">
    <property type="entry name" value="5' to 3' exonuclease, C-terminal subdomain"/>
    <property type="match status" value="1"/>
</dbReference>
<evidence type="ECO:0000313" key="3">
    <source>
        <dbReference type="Proteomes" id="UP000028194"/>
    </source>
</evidence>
<dbReference type="KEGG" id="nev:NTE_03228"/>
<feature type="compositionally biased region" description="Basic and acidic residues" evidence="1">
    <location>
        <begin position="1"/>
        <end position="16"/>
    </location>
</feature>
<evidence type="ECO:0008006" key="4">
    <source>
        <dbReference type="Google" id="ProtNLM"/>
    </source>
</evidence>
<organism evidence="2 3">
    <name type="scientific">Candidatus Nitrososphaera evergladensis SR1</name>
    <dbReference type="NCBI Taxonomy" id="1459636"/>
    <lineage>
        <taxon>Archaea</taxon>
        <taxon>Nitrososphaerota</taxon>
        <taxon>Nitrososphaeria</taxon>
        <taxon>Nitrososphaerales</taxon>
        <taxon>Nitrososphaeraceae</taxon>
        <taxon>Nitrososphaera</taxon>
    </lineage>
</organism>
<sequence>MAERRKSRTGDLDRSKPARTAKGKLKTCSRGHKFYRSCDCPVCPVCWSGYYRKQQSQNDFPDSLAALALRALLNAKITKLAQLAKHTEDEILELHGMGPKAIGQLKIAMRKHGLSFAQSRKKYSPP</sequence>
<gene>
    <name evidence="2" type="ORF">NTE_03228</name>
</gene>
<keyword evidence="3" id="KW-1185">Reference proteome</keyword>
<dbReference type="AlphaFoldDB" id="A0A075MXA9"/>
<reference evidence="2 3" key="1">
    <citation type="journal article" date="2014" name="PLoS ONE">
        <title>Genome Sequence of Candidatus Nitrososphaera evergladensis from Group I.1b Enriched from Everglades Soil Reveals Novel Genomic Features of the Ammonia-Oxidizing Archaea.</title>
        <authorList>
            <person name="Zhalnina K.V."/>
            <person name="Dias R."/>
            <person name="Leonard M.T."/>
            <person name="Dorr de Quadros P."/>
            <person name="Camargo F.A."/>
            <person name="Drew J.C."/>
            <person name="Farmerie W.G."/>
            <person name="Daroub S.H."/>
            <person name="Triplett E.W."/>
        </authorList>
    </citation>
    <scope>NUCLEOTIDE SEQUENCE [LARGE SCALE GENOMIC DNA]</scope>
    <source>
        <strain evidence="2 3">SR1</strain>
    </source>
</reference>
<dbReference type="Proteomes" id="UP000028194">
    <property type="component" value="Chromosome"/>
</dbReference>
<evidence type="ECO:0000256" key="1">
    <source>
        <dbReference type="SAM" id="MobiDB-lite"/>
    </source>
</evidence>
<dbReference type="HOGENOM" id="CLU_180000_0_0_2"/>